<organism evidence="8 9">
    <name type="scientific">Lutzomyia longipalpis</name>
    <name type="common">Sand fly</name>
    <dbReference type="NCBI Taxonomy" id="7200"/>
    <lineage>
        <taxon>Eukaryota</taxon>
        <taxon>Metazoa</taxon>
        <taxon>Ecdysozoa</taxon>
        <taxon>Arthropoda</taxon>
        <taxon>Hexapoda</taxon>
        <taxon>Insecta</taxon>
        <taxon>Pterygota</taxon>
        <taxon>Neoptera</taxon>
        <taxon>Endopterygota</taxon>
        <taxon>Diptera</taxon>
        <taxon>Nematocera</taxon>
        <taxon>Psychodoidea</taxon>
        <taxon>Psychodidae</taxon>
        <taxon>Lutzomyia</taxon>
        <taxon>Lutzomyia</taxon>
    </lineage>
</organism>
<dbReference type="Pfam" id="PF01753">
    <property type="entry name" value="zf-MYND"/>
    <property type="match status" value="1"/>
</dbReference>
<dbReference type="SUPFAM" id="SSF82199">
    <property type="entry name" value="SET domain"/>
    <property type="match status" value="1"/>
</dbReference>
<dbReference type="Gene3D" id="2.170.270.10">
    <property type="entry name" value="SET domain"/>
    <property type="match status" value="1"/>
</dbReference>
<dbReference type="SUPFAM" id="SSF48452">
    <property type="entry name" value="TPR-like"/>
    <property type="match status" value="1"/>
</dbReference>
<dbReference type="VEuPathDB" id="VectorBase:LLOJ005921"/>
<dbReference type="Proteomes" id="UP000092461">
    <property type="component" value="Unassembled WGS sequence"/>
</dbReference>
<feature type="domain" description="SET" evidence="5">
    <location>
        <begin position="196"/>
        <end position="477"/>
    </location>
</feature>
<dbReference type="PROSITE" id="PS50865">
    <property type="entry name" value="ZF_MYND_2"/>
    <property type="match status" value="1"/>
</dbReference>
<evidence type="ECO:0000259" key="6">
    <source>
        <dbReference type="PROSITE" id="PS50865"/>
    </source>
</evidence>
<evidence type="ECO:0000259" key="5">
    <source>
        <dbReference type="PROSITE" id="PS50280"/>
    </source>
</evidence>
<dbReference type="GO" id="GO:0008170">
    <property type="term" value="F:N-methyltransferase activity"/>
    <property type="evidence" value="ECO:0007669"/>
    <property type="project" value="UniProtKB-ARBA"/>
</dbReference>
<dbReference type="InterPro" id="IPR011990">
    <property type="entry name" value="TPR-like_helical_dom_sf"/>
</dbReference>
<dbReference type="EnsemblMetazoa" id="LLOJ005921-RA">
    <property type="protein sequence ID" value="LLOJ005921-PA"/>
    <property type="gene ID" value="LLOJ005921"/>
</dbReference>
<dbReference type="Gene3D" id="1.10.220.160">
    <property type="match status" value="1"/>
</dbReference>
<dbReference type="GO" id="GO:0008270">
    <property type="term" value="F:zinc ion binding"/>
    <property type="evidence" value="ECO:0007669"/>
    <property type="project" value="UniProtKB-KW"/>
</dbReference>
<dbReference type="AlphaFoldDB" id="A0A1B0CMN3"/>
<dbReference type="InterPro" id="IPR046341">
    <property type="entry name" value="SET_dom_sf"/>
</dbReference>
<protein>
    <recommendedName>
        <fullName evidence="10">SET domain-containing protein</fullName>
    </recommendedName>
</protein>
<dbReference type="PANTHER" id="PTHR47111:SF1">
    <property type="entry name" value="SET AND MYND DOMAIN-CONTAINING PROTEIN 4"/>
    <property type="match status" value="1"/>
</dbReference>
<dbReference type="Pfam" id="PF00856">
    <property type="entry name" value="SET"/>
    <property type="match status" value="1"/>
</dbReference>
<dbReference type="InterPro" id="IPR002893">
    <property type="entry name" value="Znf_MYND"/>
</dbReference>
<dbReference type="GO" id="GO:0008276">
    <property type="term" value="F:protein methyltransferase activity"/>
    <property type="evidence" value="ECO:0007669"/>
    <property type="project" value="UniProtKB-ARBA"/>
</dbReference>
<dbReference type="Gene3D" id="1.25.40.10">
    <property type="entry name" value="Tetratricopeptide repeat domain"/>
    <property type="match status" value="1"/>
</dbReference>
<evidence type="ECO:0000256" key="2">
    <source>
        <dbReference type="ARBA" id="ARBA00022771"/>
    </source>
</evidence>
<dbReference type="PANTHER" id="PTHR47111">
    <property type="entry name" value="BCDNA.LD29892"/>
    <property type="match status" value="1"/>
</dbReference>
<dbReference type="InterPro" id="IPR001214">
    <property type="entry name" value="SET_dom"/>
</dbReference>
<dbReference type="EMBL" id="AJWK01019004">
    <property type="status" value="NOT_ANNOTATED_CDS"/>
    <property type="molecule type" value="Genomic_DNA"/>
</dbReference>
<keyword evidence="2 4" id="KW-0863">Zinc-finger</keyword>
<feature type="domain" description="MYND-type" evidence="6">
    <location>
        <begin position="242"/>
        <end position="282"/>
    </location>
</feature>
<evidence type="ECO:0008006" key="10">
    <source>
        <dbReference type="Google" id="ProtNLM"/>
    </source>
</evidence>
<evidence type="ECO:0000256" key="1">
    <source>
        <dbReference type="ARBA" id="ARBA00022723"/>
    </source>
</evidence>
<reference evidence="8" key="3">
    <citation type="submission" date="2020-05" db="UniProtKB">
        <authorList>
            <consortium name="EnsemblMetazoa"/>
        </authorList>
    </citation>
    <scope>IDENTIFICATION</scope>
    <source>
        <strain evidence="8">Jacobina</strain>
    </source>
</reference>
<dbReference type="EMBL" id="GITU01004030">
    <property type="protein sequence ID" value="MBC1172733.1"/>
    <property type="molecule type" value="Transcribed_RNA"/>
</dbReference>
<reference evidence="9" key="1">
    <citation type="submission" date="2012-05" db="EMBL/GenBank/DDBJ databases">
        <title>Whole Genome Assembly of Lutzomyia longipalpis.</title>
        <authorList>
            <person name="Richards S."/>
            <person name="Qu C."/>
            <person name="Dillon R."/>
            <person name="Worley K."/>
            <person name="Scherer S."/>
            <person name="Batterton M."/>
            <person name="Taylor A."/>
            <person name="Hawes A."/>
            <person name="Hernandez B."/>
            <person name="Kovar C."/>
            <person name="Mandapat C."/>
            <person name="Pham C."/>
            <person name="Qu C."/>
            <person name="Jing C."/>
            <person name="Bess C."/>
            <person name="Bandaranaike D."/>
            <person name="Ngo D."/>
            <person name="Ongeri F."/>
            <person name="Arias F."/>
            <person name="Lara F."/>
            <person name="Weissenberger G."/>
            <person name="Kamau G."/>
            <person name="Han H."/>
            <person name="Shen H."/>
            <person name="Dinh H."/>
            <person name="Khalil I."/>
            <person name="Jones J."/>
            <person name="Shafer J."/>
            <person name="Jayaseelan J."/>
            <person name="Quiroz J."/>
            <person name="Blankenburg K."/>
            <person name="Nguyen L."/>
            <person name="Jackson L."/>
            <person name="Francisco L."/>
            <person name="Tang L.-Y."/>
            <person name="Pu L.-L."/>
            <person name="Perales L."/>
            <person name="Lorensuhewa L."/>
            <person name="Munidasa M."/>
            <person name="Coyle M."/>
            <person name="Taylor M."/>
            <person name="Puazo M."/>
            <person name="Firestine M."/>
            <person name="Scheel M."/>
            <person name="Javaid M."/>
            <person name="Wang M."/>
            <person name="Li M."/>
            <person name="Tabassum N."/>
            <person name="Saada N."/>
            <person name="Osuji N."/>
            <person name="Aqrawi P."/>
            <person name="Fu Q."/>
            <person name="Thornton R."/>
            <person name="Raj R."/>
            <person name="Goodspeed R."/>
            <person name="Mata R."/>
            <person name="Najjar R."/>
            <person name="Gubbala S."/>
            <person name="Lee S."/>
            <person name="Denson S."/>
            <person name="Patil S."/>
            <person name="Macmil S."/>
            <person name="Qi S."/>
            <person name="Matskevitch T."/>
            <person name="Palculict T."/>
            <person name="Mathew T."/>
            <person name="Vee V."/>
            <person name="Velamala V."/>
            <person name="Korchina V."/>
            <person name="Cai W."/>
            <person name="Liu W."/>
            <person name="Dai W."/>
            <person name="Zou X."/>
            <person name="Zhu Y."/>
            <person name="Zhang Y."/>
            <person name="Wu Y.-Q."/>
            <person name="Xin Y."/>
            <person name="Nazarath L."/>
            <person name="Kovar C."/>
            <person name="Han Y."/>
            <person name="Muzny D."/>
            <person name="Gibbs R."/>
        </authorList>
    </citation>
    <scope>NUCLEOTIDE SEQUENCE [LARGE SCALE GENOMIC DNA]</scope>
    <source>
        <strain evidence="9">Jacobina</strain>
    </source>
</reference>
<keyword evidence="1" id="KW-0479">Metal-binding</keyword>
<keyword evidence="9" id="KW-1185">Reference proteome</keyword>
<dbReference type="GO" id="GO:0008757">
    <property type="term" value="F:S-adenosylmethionine-dependent methyltransferase activity"/>
    <property type="evidence" value="ECO:0007669"/>
    <property type="project" value="UniProtKB-ARBA"/>
</dbReference>
<evidence type="ECO:0000313" key="9">
    <source>
        <dbReference type="Proteomes" id="UP000092461"/>
    </source>
</evidence>
<keyword evidence="3" id="KW-0862">Zinc</keyword>
<evidence type="ECO:0000256" key="4">
    <source>
        <dbReference type="PROSITE-ProRule" id="PRU00134"/>
    </source>
</evidence>
<accession>A0A1B0CMN3</accession>
<sequence length="597" mass="68927">MASAEWRQCFKSETSEGIYANLIRSVGDDFHSMFAFHFNLFVLRECGDPIVDTVDMALEMLSDNDLLPDVQKLAEEKSDAKAEEFRLKGNAFFKYKKNVKAIEEYNKSACYAVSKEKISLAIANRSAVFFEMRMFRECLGSIRMAREYGYPERLKEKLDRREANCKESLEEREPPRVGKFKPKIDLPVNEKIPFVAKCLALRHDRKYGRKIVTTKEIHAGTIIAIDEPFSKVLLGSTQYMRCATCLVEVPHLLFACNQCTQTMFCSQACQEEAMKDFHVIECPINGALFKLFDMGLRIVFRTVISAFLLFADPNTMAGAVMKIERERKNVFNFDWSGAVSAEQRYAPIHNMLTKEKKLKENSDFKNHVNTALIFNLLKNNSPEFSQRFLTSDKAEKFLKKIIFRYVVLCPMNAYSFDTIMENEHLDDFYYGGGMHGFRTLINHSCNPNICINTMGTRSVVMTVKKIVAGEQLFANYSCNFKYMERSMRQLVLHKQHDFHCECVACTKNFPMLPFLREPKTIPKVPLHATRAHCCSCRFDVKNATEGFYAVRKYLRKYGHRYPTSQICIAEEELKYCLDIMSGNVPLVLREKARLIEL</sequence>
<name>A0A1B0CMN3_LUTLO</name>
<evidence type="ECO:0000313" key="7">
    <source>
        <dbReference type="EMBL" id="MBC1172733.1"/>
    </source>
</evidence>
<reference evidence="7" key="2">
    <citation type="journal article" date="2020" name="BMC">
        <title>Leishmania infection induces a limited differential gene expression in the sand fly midgut.</title>
        <authorList>
            <person name="Coutinho-Abreu I.V."/>
            <person name="Serafim T.D."/>
            <person name="Meneses C."/>
            <person name="Kamhawi S."/>
            <person name="Oliveira F."/>
            <person name="Valenzuela J.G."/>
        </authorList>
    </citation>
    <scope>NUCLEOTIDE SEQUENCE</scope>
    <source>
        <strain evidence="7">Jacobina</strain>
        <tissue evidence="7">Midgut</tissue>
    </source>
</reference>
<dbReference type="SUPFAM" id="SSF144232">
    <property type="entry name" value="HIT/MYND zinc finger-like"/>
    <property type="match status" value="1"/>
</dbReference>
<dbReference type="VEuPathDB" id="VectorBase:LLONM1_007510"/>
<proteinExistence type="predicted"/>
<evidence type="ECO:0000256" key="3">
    <source>
        <dbReference type="ARBA" id="ARBA00022833"/>
    </source>
</evidence>
<dbReference type="Gene3D" id="6.10.140.2220">
    <property type="match status" value="1"/>
</dbReference>
<dbReference type="PROSITE" id="PS50280">
    <property type="entry name" value="SET"/>
    <property type="match status" value="1"/>
</dbReference>
<dbReference type="PROSITE" id="PS01360">
    <property type="entry name" value="ZF_MYND_1"/>
    <property type="match status" value="1"/>
</dbReference>
<evidence type="ECO:0000313" key="8">
    <source>
        <dbReference type="EnsemblMetazoa" id="LLOJ005921-PA"/>
    </source>
</evidence>